<proteinExistence type="predicted"/>
<evidence type="ECO:0000313" key="3">
    <source>
        <dbReference type="Proteomes" id="UP000005237"/>
    </source>
</evidence>
<name>A0A8R1EA87_CAEJA</name>
<reference evidence="3" key="1">
    <citation type="submission" date="2010-08" db="EMBL/GenBank/DDBJ databases">
        <authorList>
            <consortium name="Caenorhabditis japonica Sequencing Consortium"/>
            <person name="Wilson R.K."/>
        </authorList>
    </citation>
    <scope>NUCLEOTIDE SEQUENCE [LARGE SCALE GENOMIC DNA]</scope>
    <source>
        <strain evidence="3">DF5081</strain>
    </source>
</reference>
<protein>
    <submittedName>
        <fullName evidence="2">Uncharacterized protein</fullName>
    </submittedName>
</protein>
<accession>A0A8R1EA87</accession>
<organism evidence="2 3">
    <name type="scientific">Caenorhabditis japonica</name>
    <dbReference type="NCBI Taxonomy" id="281687"/>
    <lineage>
        <taxon>Eukaryota</taxon>
        <taxon>Metazoa</taxon>
        <taxon>Ecdysozoa</taxon>
        <taxon>Nematoda</taxon>
        <taxon>Chromadorea</taxon>
        <taxon>Rhabditida</taxon>
        <taxon>Rhabditina</taxon>
        <taxon>Rhabditomorpha</taxon>
        <taxon>Rhabditoidea</taxon>
        <taxon>Rhabditidae</taxon>
        <taxon>Peloderinae</taxon>
        <taxon>Caenorhabditis</taxon>
    </lineage>
</organism>
<dbReference type="AlphaFoldDB" id="A0A8R1EA87"/>
<evidence type="ECO:0000313" key="2">
    <source>
        <dbReference type="EnsemblMetazoa" id="CJA26576b.1"/>
    </source>
</evidence>
<keyword evidence="1" id="KW-0812">Transmembrane</keyword>
<keyword evidence="3" id="KW-1185">Reference proteome</keyword>
<sequence>MHYHMVNNRLSNYDPAILVLAAVGGTLVYTKVVRLYRKSEDPLFKRLGAYVFSILRKLPQVREKIEKELSVEKPKLIESIHKDDKDKQFIASEIFSF</sequence>
<feature type="transmembrane region" description="Helical" evidence="1">
    <location>
        <begin position="16"/>
        <end position="36"/>
    </location>
</feature>
<reference evidence="2" key="2">
    <citation type="submission" date="2022-06" db="UniProtKB">
        <authorList>
            <consortium name="EnsemblMetazoa"/>
        </authorList>
    </citation>
    <scope>IDENTIFICATION</scope>
    <source>
        <strain evidence="2">DF5081</strain>
    </source>
</reference>
<dbReference type="EnsemblMetazoa" id="CJA26576b.1">
    <property type="protein sequence ID" value="CJA26576b.1"/>
    <property type="gene ID" value="WBGene00182148"/>
</dbReference>
<evidence type="ECO:0000256" key="1">
    <source>
        <dbReference type="SAM" id="Phobius"/>
    </source>
</evidence>
<keyword evidence="1" id="KW-1133">Transmembrane helix</keyword>
<dbReference type="Proteomes" id="UP000005237">
    <property type="component" value="Unassembled WGS sequence"/>
</dbReference>
<keyword evidence="1" id="KW-0472">Membrane</keyword>